<organism evidence="6 7">
    <name type="scientific">Paenibacillus typhae</name>
    <dbReference type="NCBI Taxonomy" id="1174501"/>
    <lineage>
        <taxon>Bacteria</taxon>
        <taxon>Bacillati</taxon>
        <taxon>Bacillota</taxon>
        <taxon>Bacilli</taxon>
        <taxon>Bacillales</taxon>
        <taxon>Paenibacillaceae</taxon>
        <taxon>Paenibacillus</taxon>
    </lineage>
</organism>
<keyword evidence="5" id="KW-0460">Magnesium</keyword>
<dbReference type="GO" id="GO:0009396">
    <property type="term" value="P:folic acid-containing compound biosynthetic process"/>
    <property type="evidence" value="ECO:0007669"/>
    <property type="project" value="TreeGrafter"/>
</dbReference>
<dbReference type="PANTHER" id="PTHR23407">
    <property type="entry name" value="ATPASE INHIBITOR/5-FORMYLTETRAHYDROFOLATE CYCLO-LIGASE"/>
    <property type="match status" value="1"/>
</dbReference>
<feature type="binding site" evidence="4">
    <location>
        <begin position="12"/>
        <end position="16"/>
    </location>
    <ligand>
        <name>ATP</name>
        <dbReference type="ChEBI" id="CHEBI:30616"/>
    </ligand>
</feature>
<protein>
    <recommendedName>
        <fullName evidence="5">5-formyltetrahydrofolate cyclo-ligase</fullName>
        <ecNumber evidence="5">6.3.3.2</ecNumber>
    </recommendedName>
</protein>
<evidence type="ECO:0000256" key="1">
    <source>
        <dbReference type="ARBA" id="ARBA00010638"/>
    </source>
</evidence>
<evidence type="ECO:0000256" key="2">
    <source>
        <dbReference type="ARBA" id="ARBA00022741"/>
    </source>
</evidence>
<dbReference type="RefSeq" id="WP_090719680.1">
    <property type="nucleotide sequence ID" value="NZ_CBCSKY010000062.1"/>
</dbReference>
<evidence type="ECO:0000313" key="6">
    <source>
        <dbReference type="EMBL" id="SDK90008.1"/>
    </source>
</evidence>
<gene>
    <name evidence="6" type="ORF">SAMN05216192_1608</name>
</gene>
<comment type="catalytic activity">
    <reaction evidence="5">
        <text>(6S)-5-formyl-5,6,7,8-tetrahydrofolate + ATP = (6R)-5,10-methenyltetrahydrofolate + ADP + phosphate</text>
        <dbReference type="Rhea" id="RHEA:10488"/>
        <dbReference type="ChEBI" id="CHEBI:30616"/>
        <dbReference type="ChEBI" id="CHEBI:43474"/>
        <dbReference type="ChEBI" id="CHEBI:57455"/>
        <dbReference type="ChEBI" id="CHEBI:57457"/>
        <dbReference type="ChEBI" id="CHEBI:456216"/>
        <dbReference type="EC" id="6.3.3.2"/>
    </reaction>
</comment>
<keyword evidence="7" id="KW-1185">Reference proteome</keyword>
<dbReference type="EMBL" id="FNDX01000060">
    <property type="protein sequence ID" value="SDK90008.1"/>
    <property type="molecule type" value="Genomic_DNA"/>
</dbReference>
<comment type="cofactor">
    <cofactor evidence="5">
        <name>Mg(2+)</name>
        <dbReference type="ChEBI" id="CHEBI:18420"/>
    </cofactor>
</comment>
<proteinExistence type="inferred from homology"/>
<dbReference type="NCBIfam" id="TIGR02727">
    <property type="entry name" value="MTHFS_bact"/>
    <property type="match status" value="1"/>
</dbReference>
<dbReference type="STRING" id="1174501.SAMN05216192_1608"/>
<keyword evidence="6" id="KW-0436">Ligase</keyword>
<dbReference type="GO" id="GO:0005524">
    <property type="term" value="F:ATP binding"/>
    <property type="evidence" value="ECO:0007669"/>
    <property type="project" value="UniProtKB-KW"/>
</dbReference>
<reference evidence="7" key="1">
    <citation type="submission" date="2016-10" db="EMBL/GenBank/DDBJ databases">
        <authorList>
            <person name="Varghese N."/>
            <person name="Submissions S."/>
        </authorList>
    </citation>
    <scope>NUCLEOTIDE SEQUENCE [LARGE SCALE GENOMIC DNA]</scope>
    <source>
        <strain evidence="7">CGMCC 1.11012</strain>
    </source>
</reference>
<dbReference type="InterPro" id="IPR024185">
    <property type="entry name" value="FTHF_cligase-like_sf"/>
</dbReference>
<dbReference type="InterPro" id="IPR037171">
    <property type="entry name" value="NagB/RpiA_transferase-like"/>
</dbReference>
<dbReference type="PANTHER" id="PTHR23407:SF1">
    <property type="entry name" value="5-FORMYLTETRAHYDROFOLATE CYCLO-LIGASE"/>
    <property type="match status" value="1"/>
</dbReference>
<dbReference type="GO" id="GO:0046872">
    <property type="term" value="F:metal ion binding"/>
    <property type="evidence" value="ECO:0007669"/>
    <property type="project" value="UniProtKB-KW"/>
</dbReference>
<dbReference type="Pfam" id="PF01812">
    <property type="entry name" value="5-FTHF_cyc-lig"/>
    <property type="match status" value="1"/>
</dbReference>
<dbReference type="AlphaFoldDB" id="A0A1G9FNK2"/>
<evidence type="ECO:0000313" key="7">
    <source>
        <dbReference type="Proteomes" id="UP000199050"/>
    </source>
</evidence>
<dbReference type="Proteomes" id="UP000199050">
    <property type="component" value="Unassembled WGS sequence"/>
</dbReference>
<dbReference type="SUPFAM" id="SSF100950">
    <property type="entry name" value="NagB/RpiA/CoA transferase-like"/>
    <property type="match status" value="1"/>
</dbReference>
<keyword evidence="3 4" id="KW-0067">ATP-binding</keyword>
<feature type="binding site" evidence="4">
    <location>
        <position position="63"/>
    </location>
    <ligand>
        <name>substrate</name>
    </ligand>
</feature>
<dbReference type="EC" id="6.3.3.2" evidence="5"/>
<sequence length="213" mass="23409">MTGQSALPADRKRELRAAAAAARGKLPADQRNALSSLVCRHAAEKLAGEEVKTLLAYVPFRSELDTRPLIAGAWAEGCTVLLPRVIQATGMMSLHPVHSWEELVPGAFGILEPAADSADRLERLPRPDVIFVPGLAFDRRGGRLGYGRGYYDRLRATLDTEAALQGKDPLWIGLAFGRQVVEEVPMDDHDAYMDLLITEDGVIDCRRERQHGI</sequence>
<keyword evidence="2 4" id="KW-0547">Nucleotide-binding</keyword>
<feature type="binding site" evidence="4">
    <location>
        <position position="58"/>
    </location>
    <ligand>
        <name>substrate</name>
    </ligand>
</feature>
<feature type="binding site" evidence="4">
    <location>
        <begin position="143"/>
        <end position="151"/>
    </location>
    <ligand>
        <name>ATP</name>
        <dbReference type="ChEBI" id="CHEBI:30616"/>
    </ligand>
</feature>
<dbReference type="GO" id="GO:0030272">
    <property type="term" value="F:5-formyltetrahydrofolate cyclo-ligase activity"/>
    <property type="evidence" value="ECO:0007669"/>
    <property type="project" value="UniProtKB-EC"/>
</dbReference>
<dbReference type="Gene3D" id="3.40.50.10420">
    <property type="entry name" value="NagB/RpiA/CoA transferase-like"/>
    <property type="match status" value="1"/>
</dbReference>
<dbReference type="InterPro" id="IPR002698">
    <property type="entry name" value="FTHF_cligase"/>
</dbReference>
<name>A0A1G9FNK2_9BACL</name>
<evidence type="ECO:0000256" key="3">
    <source>
        <dbReference type="ARBA" id="ARBA00022840"/>
    </source>
</evidence>
<evidence type="ECO:0000256" key="4">
    <source>
        <dbReference type="PIRSR" id="PIRSR006806-1"/>
    </source>
</evidence>
<dbReference type="OrthoDB" id="9801938at2"/>
<comment type="similarity">
    <text evidence="1 5">Belongs to the 5-formyltetrahydrofolate cyclo-ligase family.</text>
</comment>
<keyword evidence="5" id="KW-0479">Metal-binding</keyword>
<accession>A0A1G9FNK2</accession>
<dbReference type="GO" id="GO:0035999">
    <property type="term" value="P:tetrahydrofolate interconversion"/>
    <property type="evidence" value="ECO:0007669"/>
    <property type="project" value="TreeGrafter"/>
</dbReference>
<evidence type="ECO:0000256" key="5">
    <source>
        <dbReference type="RuleBase" id="RU361279"/>
    </source>
</evidence>
<dbReference type="PIRSF" id="PIRSF006806">
    <property type="entry name" value="FTHF_cligase"/>
    <property type="match status" value="1"/>
</dbReference>